<evidence type="ECO:0000256" key="1">
    <source>
        <dbReference type="ARBA" id="ARBA00004141"/>
    </source>
</evidence>
<dbReference type="Gene3D" id="2.60.120.10">
    <property type="entry name" value="Jelly Rolls"/>
    <property type="match status" value="1"/>
</dbReference>
<accession>A0DXR5</accession>
<dbReference type="SMART" id="SM00100">
    <property type="entry name" value="cNMP"/>
    <property type="match status" value="1"/>
</dbReference>
<dbReference type="Gene3D" id="1.10.287.630">
    <property type="entry name" value="Helix hairpin bin"/>
    <property type="match status" value="1"/>
</dbReference>
<sequence length="1265" mass="147507">MINRDAGFQDLESGILSNNISSVQLFDIDQSSPNVGNKLDQKLELSQLQQLEALKLKRDIFDNTHKQAINQGHKADVNEEDCLMSNLSGKRSEPQGSISSISYNLKIQKPLTLNSKQNKSNKSIQIQKKSDQDDFIIASPVRNNGTKNVGSKSDAKVVKYQTFVQQLEEKQEQNERTKLAQIRRDTVKQASLIQRGKSKEIKTGYRFDLSFSLNEVWTQKGFIIIRLVTRFIQQLKTKTERIKFRLITQRIFEVICDNSANFEYMLINRLIKQKPSISLIIFDQIQNKASKVLNSIEIIYALFGKYVKVIKPDSLFKIVWDIILLLFIVVNIFYIPIYISFDVRSSGAFEWVFNLLPSWIFIAEMLLNFNTAYYDKGLMHEDRKQIIKHYIKGNFFWDLIVIIPYLLLNMDVPYVRYALLLRLTRLSSLMASIEEVLNLEDNMQVFLDLLKLIFFLLLTGHFCGCAWHWVAVIEYENYGEELTWLTRYDSNAMDYYWFDRYIISLYWSVITTITVGYGDIVPVTTVERIFVIVVTLLICGVFGYCLSNIGNIFKQISDKKSIYKQKIREINSHIRKRGLSYKLQLKVKKYFEYFFKIKQEEDQHAEQFIEQLTKHLKEEVLVDIYSKTLNQSRFLRENFSDQTIHRLCQVVKETKLYPEQLLFQRNDSPKALWFVLSGAVEYVADHQIDDEHFYTETFLKKLTQGAVIGEREFISQTPYEYNARATKFTQLLVVDFQQFYLIIQENSEEFEKYSLVKDNLLFNSNYKAFSQICEICGWTHRFIQCPFVFLQPNKNKIVSSFTSNKTNRRLTFPYRTLNKQHWKNTLPDVQEAALGYIVLNSIVPEKEINDAYLINLGFEMSEKDEDQQKQGQPKKNSVFKDQKVMSQFENNLQQPIPQPSIQSVIPADQKSQNQTAIFIKDGQRPSVTNVRLYNEQYFQESVIDWDQGSQYKRSLNRIKLQVRDRGRTLQSTKGKLHSNLNGAVDILDESMVQEEVKIHNANDGSQNFTLKKLKVGKSKFNTNPNAVGIRKVSWLEFDGGTNQFLDNKPIHLIKQISKGSKGSDSNFDQSPPSYSQELEIKQRMEARENSLNSKKTSSVDLARRKKRRKTTQLLQFLQGQEIDNKKAERSLLNNEIYSSSIYTAGAPSNLALVESNNKQENQVESNSLQVGNSVDGIQKRIQDIVRVHYEMEMDVAKSSKIYFPDFNLDVVIQRITIYYEKLNEQKQEFDMRESKRTKTNLTLLDRLRQVKNTTIKTSYIDKETN</sequence>
<evidence type="ECO:0000256" key="8">
    <source>
        <dbReference type="ARBA" id="ARBA00022989"/>
    </source>
</evidence>
<dbReference type="InterPro" id="IPR014710">
    <property type="entry name" value="RmlC-like_jellyroll"/>
</dbReference>
<dbReference type="OrthoDB" id="415460at2759"/>
<dbReference type="GeneID" id="5041014"/>
<keyword evidence="5" id="KW-0631">Potassium channel</keyword>
<dbReference type="KEGG" id="ptm:GSPATT00021456001"/>
<evidence type="ECO:0000256" key="9">
    <source>
        <dbReference type="ARBA" id="ARBA00023065"/>
    </source>
</evidence>
<dbReference type="PROSITE" id="PS50042">
    <property type="entry name" value="CNMP_BINDING_3"/>
    <property type="match status" value="1"/>
</dbReference>
<evidence type="ECO:0000256" key="12">
    <source>
        <dbReference type="SAM" id="MobiDB-lite"/>
    </source>
</evidence>
<proteinExistence type="predicted"/>
<keyword evidence="16" id="KW-1185">Reference proteome</keyword>
<feature type="transmembrane region" description="Helical" evidence="13">
    <location>
        <begin position="318"/>
        <end position="339"/>
    </location>
</feature>
<feature type="region of interest" description="Disordered" evidence="12">
    <location>
        <begin position="1085"/>
        <end position="1106"/>
    </location>
</feature>
<dbReference type="PANTHER" id="PTHR10217:SF435">
    <property type="entry name" value="POTASSIUM VOLTAGE-GATED CHANNEL PROTEIN EAG"/>
    <property type="match status" value="1"/>
</dbReference>
<evidence type="ECO:0000256" key="4">
    <source>
        <dbReference type="ARBA" id="ARBA00022692"/>
    </source>
</evidence>
<dbReference type="GO" id="GO:0042391">
    <property type="term" value="P:regulation of membrane potential"/>
    <property type="evidence" value="ECO:0000318"/>
    <property type="project" value="GO_Central"/>
</dbReference>
<dbReference type="InterPro" id="IPR018490">
    <property type="entry name" value="cNMP-bd_dom_sf"/>
</dbReference>
<keyword evidence="9" id="KW-0406">Ion transport</keyword>
<evidence type="ECO:0000256" key="2">
    <source>
        <dbReference type="ARBA" id="ARBA00022448"/>
    </source>
</evidence>
<dbReference type="GO" id="GO:0071805">
    <property type="term" value="P:potassium ion transmembrane transport"/>
    <property type="evidence" value="ECO:0000318"/>
    <property type="project" value="GO_Central"/>
</dbReference>
<keyword evidence="11" id="KW-0407">Ion channel</keyword>
<dbReference type="Proteomes" id="UP000000600">
    <property type="component" value="Unassembled WGS sequence"/>
</dbReference>
<keyword evidence="2" id="KW-0813">Transport</keyword>
<evidence type="ECO:0000256" key="6">
    <source>
        <dbReference type="ARBA" id="ARBA00022882"/>
    </source>
</evidence>
<dbReference type="GO" id="GO:0005886">
    <property type="term" value="C:plasma membrane"/>
    <property type="evidence" value="ECO:0000318"/>
    <property type="project" value="GO_Central"/>
</dbReference>
<feature type="transmembrane region" description="Helical" evidence="13">
    <location>
        <begin position="445"/>
        <end position="470"/>
    </location>
</feature>
<dbReference type="Gene3D" id="1.10.287.70">
    <property type="match status" value="1"/>
</dbReference>
<feature type="transmembrane region" description="Helical" evidence="13">
    <location>
        <begin position="495"/>
        <end position="517"/>
    </location>
</feature>
<protein>
    <recommendedName>
        <fullName evidence="14">Cyclic nucleotide-binding domain-containing protein</fullName>
    </recommendedName>
</protein>
<evidence type="ECO:0000259" key="14">
    <source>
        <dbReference type="PROSITE" id="PS50042"/>
    </source>
</evidence>
<evidence type="ECO:0000256" key="5">
    <source>
        <dbReference type="ARBA" id="ARBA00022826"/>
    </source>
</evidence>
<feature type="domain" description="Cyclic nucleotide-binding" evidence="14">
    <location>
        <begin position="635"/>
        <end position="748"/>
    </location>
</feature>
<dbReference type="OMA" id="NTHKQAI"/>
<evidence type="ECO:0000256" key="11">
    <source>
        <dbReference type="ARBA" id="ARBA00023303"/>
    </source>
</evidence>
<keyword evidence="3" id="KW-0633">Potassium transport</keyword>
<keyword evidence="8 13" id="KW-1133">Transmembrane helix</keyword>
<dbReference type="RefSeq" id="XP_001455229.1">
    <property type="nucleotide sequence ID" value="XM_001455192.2"/>
</dbReference>
<gene>
    <name evidence="15" type="ORF">GSPATT00021456001</name>
</gene>
<dbReference type="InterPro" id="IPR000595">
    <property type="entry name" value="cNMP-bd_dom"/>
</dbReference>
<organism evidence="15 16">
    <name type="scientific">Paramecium tetraurelia</name>
    <dbReference type="NCBI Taxonomy" id="5888"/>
    <lineage>
        <taxon>Eukaryota</taxon>
        <taxon>Sar</taxon>
        <taxon>Alveolata</taxon>
        <taxon>Ciliophora</taxon>
        <taxon>Intramacronucleata</taxon>
        <taxon>Oligohymenophorea</taxon>
        <taxon>Peniculida</taxon>
        <taxon>Parameciidae</taxon>
        <taxon>Paramecium</taxon>
    </lineage>
</organism>
<dbReference type="EMBL" id="CT868640">
    <property type="protein sequence ID" value="CAK87832.1"/>
    <property type="molecule type" value="Genomic_DNA"/>
</dbReference>
<dbReference type="InParanoid" id="A0DXR5"/>
<keyword evidence="10 13" id="KW-0472">Membrane</keyword>
<dbReference type="Pfam" id="PF00027">
    <property type="entry name" value="cNMP_binding"/>
    <property type="match status" value="1"/>
</dbReference>
<evidence type="ECO:0000256" key="10">
    <source>
        <dbReference type="ARBA" id="ARBA00023136"/>
    </source>
</evidence>
<dbReference type="PRINTS" id="PR01463">
    <property type="entry name" value="EAGCHANLFMLY"/>
</dbReference>
<evidence type="ECO:0000256" key="13">
    <source>
        <dbReference type="SAM" id="Phobius"/>
    </source>
</evidence>
<dbReference type="GO" id="GO:0005249">
    <property type="term" value="F:voltage-gated potassium channel activity"/>
    <property type="evidence" value="ECO:0000318"/>
    <property type="project" value="GO_Central"/>
</dbReference>
<keyword evidence="4 13" id="KW-0812">Transmembrane</keyword>
<dbReference type="Pfam" id="PF00520">
    <property type="entry name" value="Ion_trans"/>
    <property type="match status" value="1"/>
</dbReference>
<feature type="transmembrane region" description="Helical" evidence="13">
    <location>
        <begin position="529"/>
        <end position="550"/>
    </location>
</feature>
<keyword evidence="6" id="KW-0851">Voltage-gated channel</keyword>
<dbReference type="AlphaFoldDB" id="A0DXR5"/>
<feature type="transmembrane region" description="Helical" evidence="13">
    <location>
        <begin position="351"/>
        <end position="369"/>
    </location>
</feature>
<evidence type="ECO:0000313" key="15">
    <source>
        <dbReference type="EMBL" id="CAK87832.1"/>
    </source>
</evidence>
<dbReference type="GO" id="GO:0034702">
    <property type="term" value="C:monoatomic ion channel complex"/>
    <property type="evidence" value="ECO:0007669"/>
    <property type="project" value="UniProtKB-KW"/>
</dbReference>
<dbReference type="SUPFAM" id="SSF51206">
    <property type="entry name" value="cAMP-binding domain-like"/>
    <property type="match status" value="1"/>
</dbReference>
<evidence type="ECO:0000256" key="3">
    <source>
        <dbReference type="ARBA" id="ARBA00022538"/>
    </source>
</evidence>
<name>A0DXR5_PARTE</name>
<reference evidence="15 16" key="1">
    <citation type="journal article" date="2006" name="Nature">
        <title>Global trends of whole-genome duplications revealed by the ciliate Paramecium tetraurelia.</title>
        <authorList>
            <consortium name="Genoscope"/>
            <person name="Aury J.-M."/>
            <person name="Jaillon O."/>
            <person name="Duret L."/>
            <person name="Noel B."/>
            <person name="Jubin C."/>
            <person name="Porcel B.M."/>
            <person name="Segurens B."/>
            <person name="Daubin V."/>
            <person name="Anthouard V."/>
            <person name="Aiach N."/>
            <person name="Arnaiz O."/>
            <person name="Billaut A."/>
            <person name="Beisson J."/>
            <person name="Blanc I."/>
            <person name="Bouhouche K."/>
            <person name="Camara F."/>
            <person name="Duharcourt S."/>
            <person name="Guigo R."/>
            <person name="Gogendeau D."/>
            <person name="Katinka M."/>
            <person name="Keller A.-M."/>
            <person name="Kissmehl R."/>
            <person name="Klotz C."/>
            <person name="Koll F."/>
            <person name="Le Moue A."/>
            <person name="Lepere C."/>
            <person name="Malinsky S."/>
            <person name="Nowacki M."/>
            <person name="Nowak J.K."/>
            <person name="Plattner H."/>
            <person name="Poulain J."/>
            <person name="Ruiz F."/>
            <person name="Serrano V."/>
            <person name="Zagulski M."/>
            <person name="Dessen P."/>
            <person name="Betermier M."/>
            <person name="Weissenbach J."/>
            <person name="Scarpelli C."/>
            <person name="Schachter V."/>
            <person name="Sperling L."/>
            <person name="Meyer E."/>
            <person name="Cohen J."/>
            <person name="Wincker P."/>
        </authorList>
    </citation>
    <scope>NUCLEOTIDE SEQUENCE [LARGE SCALE GENOMIC DNA]</scope>
    <source>
        <strain evidence="15 16">Stock d4-2</strain>
    </source>
</reference>
<dbReference type="PANTHER" id="PTHR10217">
    <property type="entry name" value="VOLTAGE AND LIGAND GATED POTASSIUM CHANNEL"/>
    <property type="match status" value="1"/>
</dbReference>
<dbReference type="HOGENOM" id="CLU_271320_0_0_1"/>
<dbReference type="InterPro" id="IPR005821">
    <property type="entry name" value="Ion_trans_dom"/>
</dbReference>
<feature type="compositionally biased region" description="Polar residues" evidence="12">
    <location>
        <begin position="1089"/>
        <end position="1099"/>
    </location>
</feature>
<dbReference type="InterPro" id="IPR003938">
    <property type="entry name" value="K_chnl_volt-dep_EAG/ELK/ERG"/>
</dbReference>
<evidence type="ECO:0000256" key="7">
    <source>
        <dbReference type="ARBA" id="ARBA00022958"/>
    </source>
</evidence>
<dbReference type="InterPro" id="IPR050818">
    <property type="entry name" value="KCNH_animal-type"/>
</dbReference>
<dbReference type="SUPFAM" id="SSF81324">
    <property type="entry name" value="Voltage-gated potassium channels"/>
    <property type="match status" value="1"/>
</dbReference>
<comment type="subcellular location">
    <subcellularLocation>
        <location evidence="1">Membrane</location>
        <topology evidence="1">Multi-pass membrane protein</topology>
    </subcellularLocation>
</comment>
<keyword evidence="7" id="KW-0630">Potassium</keyword>
<evidence type="ECO:0000313" key="16">
    <source>
        <dbReference type="Proteomes" id="UP000000600"/>
    </source>
</evidence>
<dbReference type="CDD" id="cd00038">
    <property type="entry name" value="CAP_ED"/>
    <property type="match status" value="1"/>
</dbReference>
<dbReference type="eggNOG" id="KOG0498">
    <property type="taxonomic scope" value="Eukaryota"/>
</dbReference>